<reference evidence="3 4" key="1">
    <citation type="submission" date="2019-11" db="EMBL/GenBank/DDBJ databases">
        <authorList>
            <person name="Cho J.-C."/>
        </authorList>
    </citation>
    <scope>NUCLEOTIDE SEQUENCE [LARGE SCALE GENOMIC DNA]</scope>
    <source>
        <strain evidence="2 3">JH1073</strain>
        <strain evidence="1 4">JH702</strain>
    </source>
</reference>
<protein>
    <submittedName>
        <fullName evidence="2">Uncharacterized protein</fullName>
    </submittedName>
</protein>
<reference evidence="2" key="2">
    <citation type="journal article" date="2023" name="Nat. Commun.">
        <title>Cultivation of marine bacteria of the SAR202 clade.</title>
        <authorList>
            <person name="Lim Y."/>
            <person name="Seo J.H."/>
            <person name="Giovannoni S.J."/>
            <person name="Kang I."/>
            <person name="Cho J.C."/>
        </authorList>
    </citation>
    <scope>NUCLEOTIDE SEQUENCE</scope>
    <source>
        <strain evidence="2">JH1073</strain>
    </source>
</reference>
<reference evidence="3" key="3">
    <citation type="submission" date="2023-06" db="EMBL/GenBank/DDBJ databases">
        <title>Pangenomics reveal diversification of enzyme families and niche specialization in globally abundant SAR202 bacteria.</title>
        <authorList>
            <person name="Saw J.H.W."/>
        </authorList>
    </citation>
    <scope>NUCLEOTIDE SEQUENCE [LARGE SCALE GENOMIC DNA]</scope>
    <source>
        <strain evidence="3">JH1073</strain>
    </source>
</reference>
<evidence type="ECO:0000313" key="3">
    <source>
        <dbReference type="Proteomes" id="UP001219901"/>
    </source>
</evidence>
<dbReference type="EMBL" id="WMBE01000012">
    <property type="protein sequence ID" value="MDG0868188.1"/>
    <property type="molecule type" value="Genomic_DNA"/>
</dbReference>
<keyword evidence="3" id="KW-1185">Reference proteome</keyword>
<proteinExistence type="predicted"/>
<name>A0AAJ5ZEG7_9CHLR</name>
<dbReference type="Proteomes" id="UP001321249">
    <property type="component" value="Unassembled WGS sequence"/>
</dbReference>
<gene>
    <name evidence="1" type="ORF">GKO46_14080</name>
    <name evidence="2" type="ORF">GKO48_03205</name>
</gene>
<sequence>MQIPNCFHATDTRAHPNHDFLLLILLIVMSSISVGCSSSDPVATNEAVSATLVKAEQAAAPQSTYAPSPISEQVTSEIAARSNQNPVALTACDISPIEVLLFVAETVPTREQRIIEEAICLSKQLYFDKDATNWQMATPVYVAALNRYDPESAIKLESEYCEFIQHRHPEAWMCDPDNSNPNCETDGLCLFTEEDGRVSGSSISSSRHRDEFYLFINQSHDDDASYWYVALHEMFHIYQISSIADPDISGEGLARFLGLRSASNRELDSPWWMEGTAVYMSHYYYSAEKEATWEHLRREMGRYLNTDYNGSGLGTILEQYKGSGKHLADFNYGGSDHQVAYGMGAWFVAYLVNLSGIDKIFEFYSILEESGGFEDAFVATYGRSHNSYLTEFDLFLDKSKSEIMSILPE</sequence>
<evidence type="ECO:0000313" key="2">
    <source>
        <dbReference type="EMBL" id="WFG38654.1"/>
    </source>
</evidence>
<accession>A0AAJ5ZEG7</accession>
<evidence type="ECO:0000313" key="1">
    <source>
        <dbReference type="EMBL" id="MDG0868188.1"/>
    </source>
</evidence>
<dbReference type="RefSeq" id="WP_342827308.1">
    <property type="nucleotide sequence ID" value="NZ_CP046146.1"/>
</dbReference>
<dbReference type="AlphaFoldDB" id="A0AAJ5ZEG7"/>
<dbReference type="Proteomes" id="UP001219901">
    <property type="component" value="Chromosome"/>
</dbReference>
<dbReference type="EMBL" id="CP046147">
    <property type="protein sequence ID" value="WFG38654.1"/>
    <property type="molecule type" value="Genomic_DNA"/>
</dbReference>
<organism evidence="2 3">
    <name type="scientific">Candidatus Lucifugimonas marina</name>
    <dbReference type="NCBI Taxonomy" id="3038979"/>
    <lineage>
        <taxon>Bacteria</taxon>
        <taxon>Bacillati</taxon>
        <taxon>Chloroflexota</taxon>
        <taxon>Dehalococcoidia</taxon>
        <taxon>SAR202 cluster</taxon>
        <taxon>Candidatus Lucifugimonadales</taxon>
        <taxon>Candidatus Lucifugimonadaceae</taxon>
        <taxon>Candidatus Lucifugimonas</taxon>
    </lineage>
</organism>
<evidence type="ECO:0000313" key="4">
    <source>
        <dbReference type="Proteomes" id="UP001321249"/>
    </source>
</evidence>